<keyword evidence="5 11" id="KW-0337">GPI-anchor biosynthesis</keyword>
<keyword evidence="9 11" id="KW-0472">Membrane</keyword>
<evidence type="ECO:0000256" key="11">
    <source>
        <dbReference type="RuleBase" id="RU366056"/>
    </source>
</evidence>
<keyword evidence="7 11" id="KW-0256">Endoplasmic reticulum</keyword>
<evidence type="ECO:0000256" key="1">
    <source>
        <dbReference type="ARBA" id="ARBA00004643"/>
    </source>
</evidence>
<sequence>MKQRITYLVQNPDDFTPEQLDVSETTFTLNKVPAAKEHRITFGLSELPGELRTAFEQWHELHIRWTCQTPYTAVPPFTSRVSPGLHVFFTPRKDQPETTLCDHLHQAFGPLPKCSSPTTSFTKLPVLSERFSMSSYFQYYAHVPTLENLVTFIHEKLCNSSSKACKAAASSLLSVAYLDIDYDAISHAVVINAFWAPNTWTESVTLPGKQDTIEIGVLTHEPNPDPDDIGFGGFLTVLGQDTAPKPTRFQTPTRHYPLAHPLTYTTSLSSPTGLHPTLIISLSTLPIPPHATCKLHAHLTLPSALFIDKYQFVDPLFLAAHHLHALRSLSGATDLEAPDWVVEQWGSAALFEVALPNAPNQQAPPAAYNISIPLHLRYLPAAPSSHSAVPLPWPVLFFACRADEGAKMAGNPFDRLHLGYEALFGPKTRFMHVPPAQGVDGMVEWIDVPVLDLRGAAWVEWGTVGMVVGAFLGLCWVLFGGKKEVVVEKGGKKKQ</sequence>
<organism evidence="12 13">
    <name type="scientific">Massariosphaeria phaeospora</name>
    <dbReference type="NCBI Taxonomy" id="100035"/>
    <lineage>
        <taxon>Eukaryota</taxon>
        <taxon>Fungi</taxon>
        <taxon>Dikarya</taxon>
        <taxon>Ascomycota</taxon>
        <taxon>Pezizomycotina</taxon>
        <taxon>Dothideomycetes</taxon>
        <taxon>Pleosporomycetidae</taxon>
        <taxon>Pleosporales</taxon>
        <taxon>Pleosporales incertae sedis</taxon>
        <taxon>Massariosphaeria</taxon>
    </lineage>
</organism>
<dbReference type="OrthoDB" id="5546453at2759"/>
<accession>A0A7C8I6B1</accession>
<dbReference type="PANTHER" id="PTHR28533:SF1">
    <property type="entry name" value="PROTEIN PBN1"/>
    <property type="match status" value="1"/>
</dbReference>
<evidence type="ECO:0000256" key="6">
    <source>
        <dbReference type="ARBA" id="ARBA00022692"/>
    </source>
</evidence>
<dbReference type="GO" id="GO:1990529">
    <property type="term" value="C:glycosylphosphatidylinositol-mannosyltransferase I complex"/>
    <property type="evidence" value="ECO:0007669"/>
    <property type="project" value="TreeGrafter"/>
</dbReference>
<dbReference type="GO" id="GO:0006506">
    <property type="term" value="P:GPI anchor biosynthetic process"/>
    <property type="evidence" value="ECO:0007669"/>
    <property type="project" value="UniProtKB-UniPathway"/>
</dbReference>
<evidence type="ECO:0000256" key="8">
    <source>
        <dbReference type="ARBA" id="ARBA00022989"/>
    </source>
</evidence>
<dbReference type="GO" id="GO:0005789">
    <property type="term" value="C:endoplasmic reticulum membrane"/>
    <property type="evidence" value="ECO:0007669"/>
    <property type="project" value="UniProtKB-SubCell"/>
</dbReference>
<evidence type="ECO:0000256" key="10">
    <source>
        <dbReference type="ARBA" id="ARBA00023180"/>
    </source>
</evidence>
<reference evidence="12 13" key="1">
    <citation type="submission" date="2020-01" db="EMBL/GenBank/DDBJ databases">
        <authorList>
            <consortium name="DOE Joint Genome Institute"/>
            <person name="Haridas S."/>
            <person name="Albert R."/>
            <person name="Binder M."/>
            <person name="Bloem J."/>
            <person name="Labutti K."/>
            <person name="Salamov A."/>
            <person name="Andreopoulos B."/>
            <person name="Baker S.E."/>
            <person name="Barry K."/>
            <person name="Bills G."/>
            <person name="Bluhm B.H."/>
            <person name="Cannon C."/>
            <person name="Castanera R."/>
            <person name="Culley D.E."/>
            <person name="Daum C."/>
            <person name="Ezra D."/>
            <person name="Gonzalez J.B."/>
            <person name="Henrissat B."/>
            <person name="Kuo A."/>
            <person name="Liang C."/>
            <person name="Lipzen A."/>
            <person name="Lutzoni F."/>
            <person name="Magnuson J."/>
            <person name="Mondo S."/>
            <person name="Nolan M."/>
            <person name="Ohm R."/>
            <person name="Pangilinan J."/>
            <person name="Park H.-J.H."/>
            <person name="Ramirez L."/>
            <person name="Alfaro M."/>
            <person name="Sun H."/>
            <person name="Tritt A."/>
            <person name="Yoshinaga Y."/>
            <person name="Zwiers L.-H.L."/>
            <person name="Turgeon B.G."/>
            <person name="Goodwin S.B."/>
            <person name="Spatafora J.W."/>
            <person name="Crous P.W."/>
            <person name="Grigoriev I.V."/>
        </authorList>
    </citation>
    <scope>NUCLEOTIDE SEQUENCE [LARGE SCALE GENOMIC DNA]</scope>
    <source>
        <strain evidence="12 13">CBS 611.86</strain>
    </source>
</reference>
<dbReference type="UniPathway" id="UPA00196"/>
<dbReference type="PANTHER" id="PTHR28533">
    <property type="entry name" value="PROTEIN PBN1"/>
    <property type="match status" value="1"/>
</dbReference>
<gene>
    <name evidence="12" type="ORF">BDV95DRAFT_500689</name>
</gene>
<name>A0A7C8I6B1_9PLEO</name>
<comment type="similarity">
    <text evidence="3 11">Belongs to the PIGX family.</text>
</comment>
<evidence type="ECO:0000256" key="4">
    <source>
        <dbReference type="ARBA" id="ARBA00020410"/>
    </source>
</evidence>
<dbReference type="EMBL" id="JAADJZ010000019">
    <property type="protein sequence ID" value="KAF2868313.1"/>
    <property type="molecule type" value="Genomic_DNA"/>
</dbReference>
<evidence type="ECO:0000256" key="5">
    <source>
        <dbReference type="ARBA" id="ARBA00022502"/>
    </source>
</evidence>
<keyword evidence="6 11" id="KW-0812">Transmembrane</keyword>
<dbReference type="SMART" id="SM00780">
    <property type="entry name" value="PIG-X"/>
    <property type="match status" value="1"/>
</dbReference>
<proteinExistence type="inferred from homology"/>
<evidence type="ECO:0000256" key="9">
    <source>
        <dbReference type="ARBA" id="ARBA00023136"/>
    </source>
</evidence>
<dbReference type="Pfam" id="PF08320">
    <property type="entry name" value="PIG-X"/>
    <property type="match status" value="1"/>
</dbReference>
<comment type="function">
    <text evidence="11">Required for proper folding and/or the stability of a subset of proteins in the endoplasmic reticulum. Component of glycosylphosphatidylinositol-mannosyltransferase 1 which transfers the first of the 4 mannoses in the GPI-anchor precursors during GPI-anchor biosynthesis. Probably acts by stabilizing the mannosyltransferase GPI14.</text>
</comment>
<evidence type="ECO:0000256" key="2">
    <source>
        <dbReference type="ARBA" id="ARBA00004687"/>
    </source>
</evidence>
<keyword evidence="13" id="KW-1185">Reference proteome</keyword>
<comment type="pathway">
    <text evidence="2 11">Glycolipid biosynthesis; glycosylphosphatidylinositol-anchor biosynthesis.</text>
</comment>
<keyword evidence="10" id="KW-0325">Glycoprotein</keyword>
<evidence type="ECO:0000256" key="3">
    <source>
        <dbReference type="ARBA" id="ARBA00010345"/>
    </source>
</evidence>
<comment type="subcellular location">
    <subcellularLocation>
        <location evidence="11">Endoplasmic reticulum membrane</location>
        <topology evidence="11">Single-pass membrane protein</topology>
    </subcellularLocation>
    <subcellularLocation>
        <location evidence="1">Endoplasmic reticulum membrane</location>
        <topology evidence="1">Single-pass type III membrane protein</topology>
    </subcellularLocation>
</comment>
<evidence type="ECO:0000256" key="7">
    <source>
        <dbReference type="ARBA" id="ARBA00022824"/>
    </source>
</evidence>
<evidence type="ECO:0000313" key="13">
    <source>
        <dbReference type="Proteomes" id="UP000481861"/>
    </source>
</evidence>
<keyword evidence="8 11" id="KW-1133">Transmembrane helix</keyword>
<protein>
    <recommendedName>
        <fullName evidence="4 11">Protein PBN1</fullName>
    </recommendedName>
</protein>
<comment type="caution">
    <text evidence="12">The sequence shown here is derived from an EMBL/GenBank/DDBJ whole genome shotgun (WGS) entry which is preliminary data.</text>
</comment>
<dbReference type="InterPro" id="IPR042322">
    <property type="entry name" value="Pbn1"/>
</dbReference>
<evidence type="ECO:0000313" key="12">
    <source>
        <dbReference type="EMBL" id="KAF2868313.1"/>
    </source>
</evidence>
<dbReference type="GO" id="GO:0000030">
    <property type="term" value="F:mannosyltransferase activity"/>
    <property type="evidence" value="ECO:0007669"/>
    <property type="project" value="TreeGrafter"/>
</dbReference>
<dbReference type="AlphaFoldDB" id="A0A7C8I6B1"/>
<dbReference type="Proteomes" id="UP000481861">
    <property type="component" value="Unassembled WGS sequence"/>
</dbReference>
<feature type="transmembrane region" description="Helical" evidence="11">
    <location>
        <begin position="458"/>
        <end position="479"/>
    </location>
</feature>
<dbReference type="InterPro" id="IPR013233">
    <property type="entry name" value="PIG-X/PBN1"/>
</dbReference>